<evidence type="ECO:0000256" key="3">
    <source>
        <dbReference type="SAM" id="SignalP"/>
    </source>
</evidence>
<gene>
    <name evidence="5" type="ORF">NCTC7688_00306</name>
</gene>
<evidence type="ECO:0000313" key="5">
    <source>
        <dbReference type="EMBL" id="SUM81812.1"/>
    </source>
</evidence>
<feature type="compositionally biased region" description="Acidic residues" evidence="2">
    <location>
        <begin position="268"/>
        <end position="299"/>
    </location>
</feature>
<feature type="compositionally biased region" description="Acidic residues" evidence="2">
    <location>
        <begin position="205"/>
        <end position="214"/>
    </location>
</feature>
<name>A0A380HJK3_STASA</name>
<evidence type="ECO:0000313" key="6">
    <source>
        <dbReference type="Proteomes" id="UP000254707"/>
    </source>
</evidence>
<reference evidence="5 6" key="1">
    <citation type="submission" date="2018-06" db="EMBL/GenBank/DDBJ databases">
        <authorList>
            <consortium name="Pathogen Informatics"/>
            <person name="Doyle S."/>
        </authorList>
    </citation>
    <scope>NUCLEOTIDE SEQUENCE [LARGE SCALE GENOMIC DNA]</scope>
    <source>
        <strain evidence="5 6">NCTC7688</strain>
    </source>
</reference>
<evidence type="ECO:0000256" key="2">
    <source>
        <dbReference type="SAM" id="MobiDB-lite"/>
    </source>
</evidence>
<dbReference type="EMBL" id="UHED01000001">
    <property type="protein sequence ID" value="SUM81812.1"/>
    <property type="molecule type" value="Genomic_DNA"/>
</dbReference>
<keyword evidence="1 3" id="KW-0732">Signal</keyword>
<feature type="compositionally biased region" description="Acidic residues" evidence="2">
    <location>
        <begin position="182"/>
        <end position="198"/>
    </location>
</feature>
<dbReference type="AlphaFoldDB" id="A0A380HJK3"/>
<dbReference type="PROSITE" id="PS51257">
    <property type="entry name" value="PROKAR_LIPOPROTEIN"/>
    <property type="match status" value="1"/>
</dbReference>
<evidence type="ECO:0000259" key="4">
    <source>
        <dbReference type="Pfam" id="PF11611"/>
    </source>
</evidence>
<dbReference type="Proteomes" id="UP000254707">
    <property type="component" value="Unassembled WGS sequence"/>
</dbReference>
<feature type="chain" id="PRO_5039730017" evidence="3">
    <location>
        <begin position="17"/>
        <end position="328"/>
    </location>
</feature>
<accession>A0A380HJK3</accession>
<dbReference type="Pfam" id="PF11611">
    <property type="entry name" value="DUF4352"/>
    <property type="match status" value="1"/>
</dbReference>
<proteinExistence type="predicted"/>
<dbReference type="InterPro" id="IPR029050">
    <property type="entry name" value="Immunoprotect_excell_Ig-like"/>
</dbReference>
<organism evidence="5 6">
    <name type="scientific">Staphylococcus saprophyticus</name>
    <dbReference type="NCBI Taxonomy" id="29385"/>
    <lineage>
        <taxon>Bacteria</taxon>
        <taxon>Bacillati</taxon>
        <taxon>Bacillota</taxon>
        <taxon>Bacilli</taxon>
        <taxon>Bacillales</taxon>
        <taxon>Staphylococcaceae</taxon>
        <taxon>Staphylococcus</taxon>
    </lineage>
</organism>
<feature type="domain" description="DUF4352" evidence="4">
    <location>
        <begin position="44"/>
        <end position="158"/>
    </location>
</feature>
<feature type="region of interest" description="Disordered" evidence="2">
    <location>
        <begin position="266"/>
        <end position="328"/>
    </location>
</feature>
<feature type="signal peptide" evidence="3">
    <location>
        <begin position="1"/>
        <end position="16"/>
    </location>
</feature>
<evidence type="ECO:0000256" key="1">
    <source>
        <dbReference type="ARBA" id="ARBA00022729"/>
    </source>
</evidence>
<feature type="compositionally biased region" description="Basic and acidic residues" evidence="2">
    <location>
        <begin position="300"/>
        <end position="314"/>
    </location>
</feature>
<dbReference type="Gene3D" id="2.60.40.1240">
    <property type="match status" value="1"/>
</dbReference>
<feature type="region of interest" description="Disordered" evidence="2">
    <location>
        <begin position="174"/>
        <end position="218"/>
    </location>
</feature>
<sequence length="328" mass="37613">MKRLLFFVIMVMFVLAGCGTENDEAKSADKDSDKSKATSKMKKFKIGQAVDADGVQVKLTKIEYVNDYDEYSAPENGKVIKVYLKFKNNNEDQVLMDSSDFSMKVNNENYQEWFGNDDTNAGFSHQLNKGNTGSGYITYDVPDSDNYTLEMDATPKFNNVKAKWEIKKTDIKEASVANSNESNDESETDTNVESEDSEEPKITDEDSEDTESEETGYSAEMYNALVDEYNALTDGEKMNHVDDDVLEIEYDQLEARVDALYDKKMDEEDKALEEEMEQEDKALEEEMEQDEKEYEEEMEAIDKEYEEEMKKIEEENTTDEDTSEDDAA</sequence>
<feature type="compositionally biased region" description="Acidic residues" evidence="2">
    <location>
        <begin position="315"/>
        <end position="328"/>
    </location>
</feature>
<protein>
    <submittedName>
        <fullName evidence="5">RNA binding protein</fullName>
    </submittedName>
</protein>
<dbReference type="InterPro" id="IPR029051">
    <property type="entry name" value="DUF4352"/>
</dbReference>
<dbReference type="RefSeq" id="WP_115340437.1">
    <property type="nucleotide sequence ID" value="NZ_CP065797.1"/>
</dbReference>